<gene>
    <name evidence="2" type="ORF">FSC37_01475</name>
</gene>
<dbReference type="AlphaFoldDB" id="A0A5C6TXL7"/>
<dbReference type="PANTHER" id="PTHR43441">
    <property type="entry name" value="RIBOSOMAL-PROTEIN-SERINE ACETYLTRANSFERASE"/>
    <property type="match status" value="1"/>
</dbReference>
<proteinExistence type="predicted"/>
<keyword evidence="2" id="KW-0808">Transferase</keyword>
<dbReference type="GO" id="GO:1990189">
    <property type="term" value="F:protein N-terminal-serine acetyltransferase activity"/>
    <property type="evidence" value="ECO:0007669"/>
    <property type="project" value="TreeGrafter"/>
</dbReference>
<dbReference type="Pfam" id="PF13302">
    <property type="entry name" value="Acetyltransf_3"/>
    <property type="match status" value="1"/>
</dbReference>
<evidence type="ECO:0000313" key="3">
    <source>
        <dbReference type="Proteomes" id="UP000321832"/>
    </source>
</evidence>
<dbReference type="Proteomes" id="UP000321832">
    <property type="component" value="Unassembled WGS sequence"/>
</dbReference>
<sequence length="194" mass="22158">MDPVLIDVPERIETERLILRCPRPGDGPIVNDAERETRAELKPWMPWAHVEKSLDDSEAYCRRMQARYLLREDLVMFIFERDVMGREGRFLGGSGLHRIDWALRSFEIGYWRRSGCGGQGYITEAARALSRFAFDHLAARRVEIRTDDANSASWKVAERAGFTLEALLRGDSLTPAGEIRSTRVYARVRGSRSG</sequence>
<dbReference type="EMBL" id="VOPW01000001">
    <property type="protein sequence ID" value="TXC65263.1"/>
    <property type="molecule type" value="Genomic_DNA"/>
</dbReference>
<reference evidence="2 3" key="1">
    <citation type="submission" date="2019-08" db="EMBL/GenBank/DDBJ databases">
        <authorList>
            <person name="Khan S.A."/>
            <person name="Jeon C.O."/>
            <person name="Jeong S.E."/>
        </authorList>
    </citation>
    <scope>NUCLEOTIDE SEQUENCE [LARGE SCALE GENOMIC DNA]</scope>
    <source>
        <strain evidence="3">IMCC1728</strain>
    </source>
</reference>
<dbReference type="PANTHER" id="PTHR43441:SF3">
    <property type="entry name" value="ACETYLTRANSFERASE"/>
    <property type="match status" value="1"/>
</dbReference>
<dbReference type="InterPro" id="IPR016181">
    <property type="entry name" value="Acyl_CoA_acyltransferase"/>
</dbReference>
<dbReference type="InterPro" id="IPR000182">
    <property type="entry name" value="GNAT_dom"/>
</dbReference>
<keyword evidence="3" id="KW-1185">Reference proteome</keyword>
<feature type="domain" description="N-acetyltransferase" evidence="1">
    <location>
        <begin position="28"/>
        <end position="184"/>
    </location>
</feature>
<name>A0A5C6TXL7_9BURK</name>
<protein>
    <submittedName>
        <fullName evidence="2">GNAT family N-acetyltransferase</fullName>
    </submittedName>
</protein>
<evidence type="ECO:0000313" key="2">
    <source>
        <dbReference type="EMBL" id="TXC65263.1"/>
    </source>
</evidence>
<dbReference type="PROSITE" id="PS51186">
    <property type="entry name" value="GNAT"/>
    <property type="match status" value="1"/>
</dbReference>
<comment type="caution">
    <text evidence="2">The sequence shown here is derived from an EMBL/GenBank/DDBJ whole genome shotgun (WGS) entry which is preliminary data.</text>
</comment>
<organism evidence="2 3">
    <name type="scientific">Piscinibacter aquaticus</name>
    <dbReference type="NCBI Taxonomy" id="392597"/>
    <lineage>
        <taxon>Bacteria</taxon>
        <taxon>Pseudomonadati</taxon>
        <taxon>Pseudomonadota</taxon>
        <taxon>Betaproteobacteria</taxon>
        <taxon>Burkholderiales</taxon>
        <taxon>Sphaerotilaceae</taxon>
        <taxon>Piscinibacter</taxon>
    </lineage>
</organism>
<dbReference type="GO" id="GO:0008999">
    <property type="term" value="F:protein-N-terminal-alanine acetyltransferase activity"/>
    <property type="evidence" value="ECO:0007669"/>
    <property type="project" value="TreeGrafter"/>
</dbReference>
<dbReference type="Gene3D" id="3.40.630.30">
    <property type="match status" value="1"/>
</dbReference>
<evidence type="ECO:0000259" key="1">
    <source>
        <dbReference type="PROSITE" id="PS51186"/>
    </source>
</evidence>
<dbReference type="GO" id="GO:0005737">
    <property type="term" value="C:cytoplasm"/>
    <property type="evidence" value="ECO:0007669"/>
    <property type="project" value="TreeGrafter"/>
</dbReference>
<dbReference type="InterPro" id="IPR051908">
    <property type="entry name" value="Ribosomal_N-acetyltransferase"/>
</dbReference>
<accession>A0A5C6TXL7</accession>
<dbReference type="SUPFAM" id="SSF55729">
    <property type="entry name" value="Acyl-CoA N-acyltransferases (Nat)"/>
    <property type="match status" value="1"/>
</dbReference>